<dbReference type="PROSITE" id="PS50067">
    <property type="entry name" value="KINESIN_MOTOR_2"/>
    <property type="match status" value="1"/>
</dbReference>
<proteinExistence type="inferred from homology"/>
<dbReference type="PANTHER" id="PTHR47971:SF8">
    <property type="entry name" value="KINESIN-LIKE PROTEIN"/>
    <property type="match status" value="1"/>
</dbReference>
<dbReference type="InterPro" id="IPR019821">
    <property type="entry name" value="Kinesin_motor_CS"/>
</dbReference>
<evidence type="ECO:0000313" key="11">
    <source>
        <dbReference type="EMBL" id="KAF2113049.1"/>
    </source>
</evidence>
<dbReference type="OrthoDB" id="3176171at2759"/>
<dbReference type="AlphaFoldDB" id="A0A6A5Z0R9"/>
<dbReference type="EMBL" id="ML977329">
    <property type="protein sequence ID" value="KAF2113049.1"/>
    <property type="molecule type" value="Genomic_DNA"/>
</dbReference>
<name>A0A6A5Z0R9_9PLEO</name>
<dbReference type="Gene3D" id="3.40.850.10">
    <property type="entry name" value="Kinesin motor domain"/>
    <property type="match status" value="1"/>
</dbReference>
<comment type="similarity">
    <text evidence="8 9">Belongs to the TRAFAC class myosin-kinesin ATPase superfamily. Kinesin family.</text>
</comment>
<dbReference type="Proteomes" id="UP000799770">
    <property type="component" value="Unassembled WGS sequence"/>
</dbReference>
<evidence type="ECO:0000256" key="6">
    <source>
        <dbReference type="ARBA" id="ARBA00023175"/>
    </source>
</evidence>
<sequence length="462" mass="51341">MALQQQSPSSFKVYIRWRPLSASESTTSELGRSVIQHESNQAISITSTSSSNRKRTWKSGASFAQVFPESDLNSHVYKSVVEPTLSHVMSGATCSFFAYGHSGSGKTHTIIGYNYEEDQHLGLCLSAARELFRVVDGINTTIELVGSGQDEYQEELSIAIRLYEVRGKCAYDLFNNGVECHIREGPDGRTHVRGQTEMLEGGKVRVRPIVAIPCWSFEELRKTVLAGLARRSTGTSSIHDDSSRTHAILELEIINKALLEARDAVIERESELVPVGKRATDVYIDEHHKSLIKTPEGKYVMNPERPLDQERIDIAEAEKQKFEARLKLAEDAVANCFTMRRHPCLGGKFVFVDLAGSEYFDQGTAAPAARPKQTPQEQRQGRQINTDLFALKEVVRARASNQARIPFRSSPLTMVLRSHFLAMDGQSTMILTVSPSDTQFAATMNTLKYGNLVGEAGGIREE</sequence>
<dbReference type="InterPro" id="IPR001752">
    <property type="entry name" value="Kinesin_motor_dom"/>
</dbReference>
<dbReference type="GO" id="GO:0008017">
    <property type="term" value="F:microtubule binding"/>
    <property type="evidence" value="ECO:0007669"/>
    <property type="project" value="InterPro"/>
</dbReference>
<evidence type="ECO:0000256" key="2">
    <source>
        <dbReference type="ARBA" id="ARBA00022490"/>
    </source>
</evidence>
<dbReference type="GO" id="GO:0007018">
    <property type="term" value="P:microtubule-based movement"/>
    <property type="evidence" value="ECO:0007669"/>
    <property type="project" value="InterPro"/>
</dbReference>
<dbReference type="InterPro" id="IPR027417">
    <property type="entry name" value="P-loop_NTPase"/>
</dbReference>
<evidence type="ECO:0000256" key="1">
    <source>
        <dbReference type="ARBA" id="ARBA00004245"/>
    </source>
</evidence>
<keyword evidence="4 8" id="KW-0547">Nucleotide-binding</keyword>
<dbReference type="GO" id="GO:0005524">
    <property type="term" value="F:ATP binding"/>
    <property type="evidence" value="ECO:0007669"/>
    <property type="project" value="UniProtKB-UniRule"/>
</dbReference>
<evidence type="ECO:0000256" key="4">
    <source>
        <dbReference type="ARBA" id="ARBA00022741"/>
    </source>
</evidence>
<keyword evidence="12" id="KW-1185">Reference proteome</keyword>
<keyword evidence="6 8" id="KW-0505">Motor protein</keyword>
<evidence type="ECO:0000256" key="9">
    <source>
        <dbReference type="RuleBase" id="RU000394"/>
    </source>
</evidence>
<evidence type="ECO:0000256" key="3">
    <source>
        <dbReference type="ARBA" id="ARBA00022701"/>
    </source>
</evidence>
<dbReference type="Pfam" id="PF00225">
    <property type="entry name" value="Kinesin"/>
    <property type="match status" value="2"/>
</dbReference>
<organism evidence="11 12">
    <name type="scientific">Lophiotrema nucula</name>
    <dbReference type="NCBI Taxonomy" id="690887"/>
    <lineage>
        <taxon>Eukaryota</taxon>
        <taxon>Fungi</taxon>
        <taxon>Dikarya</taxon>
        <taxon>Ascomycota</taxon>
        <taxon>Pezizomycotina</taxon>
        <taxon>Dothideomycetes</taxon>
        <taxon>Pleosporomycetidae</taxon>
        <taxon>Pleosporales</taxon>
        <taxon>Lophiotremataceae</taxon>
        <taxon>Lophiotrema</taxon>
    </lineage>
</organism>
<evidence type="ECO:0000313" key="12">
    <source>
        <dbReference type="Proteomes" id="UP000799770"/>
    </source>
</evidence>
<protein>
    <recommendedName>
        <fullName evidence="9">Kinesin-like protein</fullName>
    </recommendedName>
</protein>
<evidence type="ECO:0000256" key="8">
    <source>
        <dbReference type="PROSITE-ProRule" id="PRU00283"/>
    </source>
</evidence>
<keyword evidence="7" id="KW-0206">Cytoskeleton</keyword>
<accession>A0A6A5Z0R9</accession>
<reference evidence="11" key="1">
    <citation type="journal article" date="2020" name="Stud. Mycol.">
        <title>101 Dothideomycetes genomes: a test case for predicting lifestyles and emergence of pathogens.</title>
        <authorList>
            <person name="Haridas S."/>
            <person name="Albert R."/>
            <person name="Binder M."/>
            <person name="Bloem J."/>
            <person name="Labutti K."/>
            <person name="Salamov A."/>
            <person name="Andreopoulos B."/>
            <person name="Baker S."/>
            <person name="Barry K."/>
            <person name="Bills G."/>
            <person name="Bluhm B."/>
            <person name="Cannon C."/>
            <person name="Castanera R."/>
            <person name="Culley D."/>
            <person name="Daum C."/>
            <person name="Ezra D."/>
            <person name="Gonzalez J."/>
            <person name="Henrissat B."/>
            <person name="Kuo A."/>
            <person name="Liang C."/>
            <person name="Lipzen A."/>
            <person name="Lutzoni F."/>
            <person name="Magnuson J."/>
            <person name="Mondo S."/>
            <person name="Nolan M."/>
            <person name="Ohm R."/>
            <person name="Pangilinan J."/>
            <person name="Park H.-J."/>
            <person name="Ramirez L."/>
            <person name="Alfaro M."/>
            <person name="Sun H."/>
            <person name="Tritt A."/>
            <person name="Yoshinaga Y."/>
            <person name="Zwiers L.-H."/>
            <person name="Turgeon B."/>
            <person name="Goodwin S."/>
            <person name="Spatafora J."/>
            <person name="Crous P."/>
            <person name="Grigoriev I."/>
        </authorList>
    </citation>
    <scope>NUCLEOTIDE SEQUENCE</scope>
    <source>
        <strain evidence="11">CBS 627.86</strain>
    </source>
</reference>
<dbReference type="GO" id="GO:0005874">
    <property type="term" value="C:microtubule"/>
    <property type="evidence" value="ECO:0007669"/>
    <property type="project" value="UniProtKB-KW"/>
</dbReference>
<evidence type="ECO:0000256" key="5">
    <source>
        <dbReference type="ARBA" id="ARBA00022840"/>
    </source>
</evidence>
<dbReference type="GO" id="GO:0007019">
    <property type="term" value="P:microtubule depolymerization"/>
    <property type="evidence" value="ECO:0007669"/>
    <property type="project" value="TreeGrafter"/>
</dbReference>
<dbReference type="PRINTS" id="PR00380">
    <property type="entry name" value="KINESINHEAVY"/>
</dbReference>
<gene>
    <name evidence="11" type="ORF">BDV96DRAFT_579654</name>
</gene>
<keyword evidence="5 8" id="KW-0067">ATP-binding</keyword>
<comment type="subcellular location">
    <subcellularLocation>
        <location evidence="1">Cytoplasm</location>
        <location evidence="1">Cytoskeleton</location>
    </subcellularLocation>
</comment>
<feature type="binding site" evidence="8">
    <location>
        <begin position="100"/>
        <end position="107"/>
    </location>
    <ligand>
        <name>ATP</name>
        <dbReference type="ChEBI" id="CHEBI:30616"/>
    </ligand>
</feature>
<keyword evidence="2" id="KW-0963">Cytoplasm</keyword>
<dbReference type="InterPro" id="IPR036961">
    <property type="entry name" value="Kinesin_motor_dom_sf"/>
</dbReference>
<dbReference type="GO" id="GO:0003777">
    <property type="term" value="F:microtubule motor activity"/>
    <property type="evidence" value="ECO:0007669"/>
    <property type="project" value="InterPro"/>
</dbReference>
<dbReference type="SUPFAM" id="SSF52540">
    <property type="entry name" value="P-loop containing nucleoside triphosphate hydrolases"/>
    <property type="match status" value="1"/>
</dbReference>
<dbReference type="InterPro" id="IPR027640">
    <property type="entry name" value="Kinesin-like_fam"/>
</dbReference>
<dbReference type="PROSITE" id="PS00411">
    <property type="entry name" value="KINESIN_MOTOR_1"/>
    <property type="match status" value="1"/>
</dbReference>
<dbReference type="SMART" id="SM00129">
    <property type="entry name" value="KISc"/>
    <property type="match status" value="1"/>
</dbReference>
<evidence type="ECO:0000256" key="7">
    <source>
        <dbReference type="ARBA" id="ARBA00023212"/>
    </source>
</evidence>
<evidence type="ECO:0000259" key="10">
    <source>
        <dbReference type="PROSITE" id="PS50067"/>
    </source>
</evidence>
<dbReference type="PANTHER" id="PTHR47971">
    <property type="entry name" value="KINESIN-RELATED PROTEIN 6"/>
    <property type="match status" value="1"/>
</dbReference>
<feature type="domain" description="Kinesin motor" evidence="10">
    <location>
        <begin position="10"/>
        <end position="456"/>
    </location>
</feature>
<keyword evidence="3 9" id="KW-0493">Microtubule</keyword>